<organism evidence="1 2">
    <name type="scientific">Drouetiella hepatica Uher 2000/2452</name>
    <dbReference type="NCBI Taxonomy" id="904376"/>
    <lineage>
        <taxon>Bacteria</taxon>
        <taxon>Bacillati</taxon>
        <taxon>Cyanobacteriota</taxon>
        <taxon>Cyanophyceae</taxon>
        <taxon>Oculatellales</taxon>
        <taxon>Oculatellaceae</taxon>
        <taxon>Drouetiella</taxon>
    </lineage>
</organism>
<accession>A0A951US50</accession>
<comment type="caution">
    <text evidence="1">The sequence shown here is derived from an EMBL/GenBank/DDBJ whole genome shotgun (WGS) entry which is preliminary data.</text>
</comment>
<sequence>MENSLTERLLAVLLSLITLGSVATLTYILITAEPSVIPTQSYLQN</sequence>
<reference evidence="1" key="2">
    <citation type="journal article" date="2022" name="Microbiol. Resour. Announc.">
        <title>Metagenome Sequencing to Explore Phylogenomics of Terrestrial Cyanobacteria.</title>
        <authorList>
            <person name="Ward R.D."/>
            <person name="Stajich J.E."/>
            <person name="Johansen J.R."/>
            <person name="Huntemann M."/>
            <person name="Clum A."/>
            <person name="Foster B."/>
            <person name="Foster B."/>
            <person name="Roux S."/>
            <person name="Palaniappan K."/>
            <person name="Varghese N."/>
            <person name="Mukherjee S."/>
            <person name="Reddy T.B.K."/>
            <person name="Daum C."/>
            <person name="Copeland A."/>
            <person name="Chen I.A."/>
            <person name="Ivanova N.N."/>
            <person name="Kyrpides N.C."/>
            <person name="Shapiro N."/>
            <person name="Eloe-Fadrosh E.A."/>
            <person name="Pietrasiak N."/>
        </authorList>
    </citation>
    <scope>NUCLEOTIDE SEQUENCE</scope>
    <source>
        <strain evidence="1">UHER 2000/2452</strain>
    </source>
</reference>
<gene>
    <name evidence="1" type="ORF">KME15_26230</name>
</gene>
<evidence type="ECO:0000313" key="1">
    <source>
        <dbReference type="EMBL" id="MBW4662168.1"/>
    </source>
</evidence>
<dbReference type="Proteomes" id="UP000757435">
    <property type="component" value="Unassembled WGS sequence"/>
</dbReference>
<protein>
    <submittedName>
        <fullName evidence="1">Uncharacterized protein</fullName>
    </submittedName>
</protein>
<dbReference type="EMBL" id="JAHHHD010000060">
    <property type="protein sequence ID" value="MBW4662168.1"/>
    <property type="molecule type" value="Genomic_DNA"/>
</dbReference>
<evidence type="ECO:0000313" key="2">
    <source>
        <dbReference type="Proteomes" id="UP000757435"/>
    </source>
</evidence>
<name>A0A951US50_9CYAN</name>
<reference evidence="1" key="1">
    <citation type="submission" date="2021-05" db="EMBL/GenBank/DDBJ databases">
        <authorList>
            <person name="Pietrasiak N."/>
            <person name="Ward R."/>
            <person name="Stajich J.E."/>
            <person name="Kurbessoian T."/>
        </authorList>
    </citation>
    <scope>NUCLEOTIDE SEQUENCE</scope>
    <source>
        <strain evidence="1">UHER 2000/2452</strain>
    </source>
</reference>
<proteinExistence type="predicted"/>
<dbReference type="AlphaFoldDB" id="A0A951US50"/>